<name>A0A653EPM1_9MYCO</name>
<dbReference type="EMBL" id="LR589087">
    <property type="protein sequence ID" value="VTO98715.1"/>
    <property type="molecule type" value="Genomic_DNA"/>
</dbReference>
<evidence type="ECO:0000313" key="1">
    <source>
        <dbReference type="EMBL" id="VTO98715.1"/>
    </source>
</evidence>
<dbReference type="AlphaFoldDB" id="A0A653EPM1"/>
<protein>
    <submittedName>
        <fullName evidence="1">Uncharacterized protein</fullName>
    </submittedName>
</protein>
<proteinExistence type="predicted"/>
<accession>A0A653EPM1</accession>
<organism evidence="1">
    <name type="scientific">Mycobacterium riyadhense</name>
    <dbReference type="NCBI Taxonomy" id="486698"/>
    <lineage>
        <taxon>Bacteria</taxon>
        <taxon>Bacillati</taxon>
        <taxon>Actinomycetota</taxon>
        <taxon>Actinomycetes</taxon>
        <taxon>Mycobacteriales</taxon>
        <taxon>Mycobacteriaceae</taxon>
        <taxon>Mycobacterium</taxon>
    </lineage>
</organism>
<reference evidence="1" key="1">
    <citation type="submission" date="2019-05" db="EMBL/GenBank/DDBJ databases">
        <authorList>
            <person name="Naeem R."/>
            <person name="Antony C."/>
            <person name="Guan Q."/>
        </authorList>
    </citation>
    <scope>NUCLEOTIDE SEQUENCE</scope>
    <source>
        <strain evidence="1">2</strain>
    </source>
</reference>
<gene>
    <name evidence="1" type="ORF">BIN_B_02644</name>
</gene>
<sequence>MWTVAFVGNADGAAVLVEQHHVLDSREEAVHQRISVVIDSARARRSSAALGSGFAVASTSSAYR</sequence>